<keyword evidence="1" id="KW-0175">Coiled coil</keyword>
<dbReference type="Proteomes" id="UP001159405">
    <property type="component" value="Unassembled WGS sequence"/>
</dbReference>
<reference evidence="3 4" key="1">
    <citation type="submission" date="2022-05" db="EMBL/GenBank/DDBJ databases">
        <authorList>
            <consortium name="Genoscope - CEA"/>
            <person name="William W."/>
        </authorList>
    </citation>
    <scope>NUCLEOTIDE SEQUENCE [LARGE SCALE GENOMIC DNA]</scope>
</reference>
<dbReference type="PANTHER" id="PTHR21588:SF18">
    <property type="entry name" value="MICOS COMPLEX SUBUNIT MIC19"/>
    <property type="match status" value="1"/>
</dbReference>
<comment type="caution">
    <text evidence="3">The sequence shown here is derived from an EMBL/GenBank/DDBJ whole genome shotgun (WGS) entry which is preliminary data.</text>
</comment>
<evidence type="ECO:0008006" key="5">
    <source>
        <dbReference type="Google" id="ProtNLM"/>
    </source>
</evidence>
<feature type="region of interest" description="Disordered" evidence="2">
    <location>
        <begin position="1"/>
        <end position="21"/>
    </location>
</feature>
<dbReference type="InterPro" id="IPR052632">
    <property type="entry name" value="MICOS_subunit_Mic19"/>
</dbReference>
<evidence type="ECO:0000256" key="2">
    <source>
        <dbReference type="SAM" id="MobiDB-lite"/>
    </source>
</evidence>
<sequence>MGSGESTKRLSVKRSEEDESAGIIRVSERVVRRLRGLEDLPLKGDEKEISQDDINNLWHELQQEKARLKHQHEHFQEFMQGAFNEGRQTEAMRWQENRAKLGDKDAQETENHWRQSSEKKDAESYARENKLLEEISLLKEKVADKEEITIEKFNQAVEETKKKFSQPTKVAACQHLKNEVLNCYKQNPTQALKCSRQVRDFLKCVELSQMAPEDAKP</sequence>
<feature type="coiled-coil region" evidence="1">
    <location>
        <begin position="128"/>
        <end position="163"/>
    </location>
</feature>
<evidence type="ECO:0000313" key="3">
    <source>
        <dbReference type="EMBL" id="CAH3171719.1"/>
    </source>
</evidence>
<protein>
    <recommendedName>
        <fullName evidence="5">MICOS complex subunit MIC19</fullName>
    </recommendedName>
</protein>
<evidence type="ECO:0000256" key="1">
    <source>
        <dbReference type="SAM" id="Coils"/>
    </source>
</evidence>
<gene>
    <name evidence="3" type="ORF">PLOB_00012078</name>
</gene>
<keyword evidence="4" id="KW-1185">Reference proteome</keyword>
<proteinExistence type="predicted"/>
<dbReference type="EMBL" id="CALNXK010000166">
    <property type="protein sequence ID" value="CAH3171719.1"/>
    <property type="molecule type" value="Genomic_DNA"/>
</dbReference>
<dbReference type="PANTHER" id="PTHR21588">
    <property type="entry name" value="COILED-COIL-HELIX-COILED-COIL-HELIX DOMAIN CONTAINING 6"/>
    <property type="match status" value="1"/>
</dbReference>
<accession>A0ABN8QXU0</accession>
<feature type="region of interest" description="Disordered" evidence="2">
    <location>
        <begin position="101"/>
        <end position="125"/>
    </location>
</feature>
<organism evidence="3 4">
    <name type="scientific">Porites lobata</name>
    <dbReference type="NCBI Taxonomy" id="104759"/>
    <lineage>
        <taxon>Eukaryota</taxon>
        <taxon>Metazoa</taxon>
        <taxon>Cnidaria</taxon>
        <taxon>Anthozoa</taxon>
        <taxon>Hexacorallia</taxon>
        <taxon>Scleractinia</taxon>
        <taxon>Fungiina</taxon>
        <taxon>Poritidae</taxon>
        <taxon>Porites</taxon>
    </lineage>
</organism>
<evidence type="ECO:0000313" key="4">
    <source>
        <dbReference type="Proteomes" id="UP001159405"/>
    </source>
</evidence>
<name>A0ABN8QXU0_9CNID</name>